<organism evidence="2 3">
    <name type="scientific">Rheinheimera pacifica</name>
    <dbReference type="NCBI Taxonomy" id="173990"/>
    <lineage>
        <taxon>Bacteria</taxon>
        <taxon>Pseudomonadati</taxon>
        <taxon>Pseudomonadota</taxon>
        <taxon>Gammaproteobacteria</taxon>
        <taxon>Chromatiales</taxon>
        <taxon>Chromatiaceae</taxon>
        <taxon>Rheinheimera</taxon>
    </lineage>
</organism>
<dbReference type="Proteomes" id="UP000199371">
    <property type="component" value="Unassembled WGS sequence"/>
</dbReference>
<keyword evidence="1" id="KW-0472">Membrane</keyword>
<evidence type="ECO:0008006" key="4">
    <source>
        <dbReference type="Google" id="ProtNLM"/>
    </source>
</evidence>
<evidence type="ECO:0000313" key="3">
    <source>
        <dbReference type="Proteomes" id="UP000199371"/>
    </source>
</evidence>
<reference evidence="3" key="1">
    <citation type="submission" date="2016-10" db="EMBL/GenBank/DDBJ databases">
        <authorList>
            <person name="Varghese N."/>
            <person name="Submissions S."/>
        </authorList>
    </citation>
    <scope>NUCLEOTIDE SEQUENCE [LARGE SCALE GENOMIC DNA]</scope>
    <source>
        <strain evidence="3">DSM 17616</strain>
    </source>
</reference>
<protein>
    <recommendedName>
        <fullName evidence="4">PH domain-containing protein</fullName>
    </recommendedName>
</protein>
<feature type="transmembrane region" description="Helical" evidence="1">
    <location>
        <begin position="32"/>
        <end position="52"/>
    </location>
</feature>
<dbReference type="RefSeq" id="WP_092791556.1">
    <property type="nucleotide sequence ID" value="NZ_FNXF01000004.1"/>
</dbReference>
<evidence type="ECO:0000313" key="2">
    <source>
        <dbReference type="EMBL" id="SEH77476.1"/>
    </source>
</evidence>
<keyword evidence="1" id="KW-0812">Transmembrane</keyword>
<keyword evidence="1" id="KW-1133">Transmembrane helix</keyword>
<feature type="transmembrane region" description="Helical" evidence="1">
    <location>
        <begin position="104"/>
        <end position="124"/>
    </location>
</feature>
<keyword evidence="3" id="KW-1185">Reference proteome</keyword>
<dbReference type="AlphaFoldDB" id="A0A1H6L004"/>
<evidence type="ECO:0000256" key="1">
    <source>
        <dbReference type="SAM" id="Phobius"/>
    </source>
</evidence>
<name>A0A1H6L004_9GAMM</name>
<dbReference type="EMBL" id="FNXF01000004">
    <property type="protein sequence ID" value="SEH77476.1"/>
    <property type="molecule type" value="Genomic_DNA"/>
</dbReference>
<feature type="transmembrane region" description="Helical" evidence="1">
    <location>
        <begin position="9"/>
        <end position="26"/>
    </location>
</feature>
<proteinExistence type="predicted"/>
<sequence>MDKVTFKDWLFALIGLLFTLSSLLIIQKDFNTGITTLVFFGACFAVAVHIIVRKLRLQRQSLRTVTVVGGEPIHASKKRIALLGIGMLAFGSTLMLFQPDDNRVFYGITLLIALTGAVLLVGLFSGRLAKTYIQFDPSGFTFGYPKGNVSIPWEAITDLYRGEIHNNQAVFLSVAAENILVAPASYLAKVNKQMASSRKWTGADFVIMTSTYGIDAPVLMAAIERYITQPEARAELLAQRKLSED</sequence>
<feature type="transmembrane region" description="Helical" evidence="1">
    <location>
        <begin position="80"/>
        <end position="98"/>
    </location>
</feature>
<accession>A0A1H6L004</accession>
<dbReference type="OrthoDB" id="9152728at2"/>
<gene>
    <name evidence="2" type="ORF">SAMN05660691_01311</name>
</gene>